<organism evidence="3 4">
    <name type="scientific">Daedalea quercina L-15889</name>
    <dbReference type="NCBI Taxonomy" id="1314783"/>
    <lineage>
        <taxon>Eukaryota</taxon>
        <taxon>Fungi</taxon>
        <taxon>Dikarya</taxon>
        <taxon>Basidiomycota</taxon>
        <taxon>Agaricomycotina</taxon>
        <taxon>Agaricomycetes</taxon>
        <taxon>Polyporales</taxon>
        <taxon>Fomitopsis</taxon>
    </lineage>
</organism>
<keyword evidence="4" id="KW-1185">Reference proteome</keyword>
<name>A0A165U5M5_9APHY</name>
<feature type="region of interest" description="Disordered" evidence="1">
    <location>
        <begin position="1"/>
        <end position="53"/>
    </location>
</feature>
<evidence type="ECO:0000313" key="3">
    <source>
        <dbReference type="EMBL" id="KZT74428.1"/>
    </source>
</evidence>
<dbReference type="OrthoDB" id="3153758at2759"/>
<evidence type="ECO:0000256" key="1">
    <source>
        <dbReference type="SAM" id="MobiDB-lite"/>
    </source>
</evidence>
<sequence>MAYSSNSGILTAPPPYSPIAGSRGPRGSNEASPLLRPTNHYSNEPQSDSPSFATKSSTMLKWGRLLMFLVFLSWPVFIAGFAVQTHRLSQYPPTPAELDALRREFDEVKRELAVELTAHKQLQDYDKWAQDRLAFERERDQWLVVRRDYQLDQDNWEQHRLAYNADTESWQKALEEYELSRKHWVLEQAGWERERNRWALERERRDKEWREGARQFRFDHGKAMGLSWDHVESHHCVAHGTRAYTASLVLDAAKACEHMPIVINGALLGAPRECRRQGNTLVSTWDVNVGEASCKIYWDDLKDKGCVAPAKRRLEARLWGLDIEEDWMTICRSAPIDIRGQHFNGPLQCENRGMFDGMYGIWDIDDETCL</sequence>
<dbReference type="Proteomes" id="UP000076727">
    <property type="component" value="Unassembled WGS sequence"/>
</dbReference>
<keyword evidence="2" id="KW-0472">Membrane</keyword>
<keyword evidence="2" id="KW-1133">Transmembrane helix</keyword>
<dbReference type="EMBL" id="KV429033">
    <property type="protein sequence ID" value="KZT74428.1"/>
    <property type="molecule type" value="Genomic_DNA"/>
</dbReference>
<proteinExistence type="predicted"/>
<keyword evidence="2" id="KW-0812">Transmembrane</keyword>
<reference evidence="3 4" key="1">
    <citation type="journal article" date="2016" name="Mol. Biol. Evol.">
        <title>Comparative Genomics of Early-Diverging Mushroom-Forming Fungi Provides Insights into the Origins of Lignocellulose Decay Capabilities.</title>
        <authorList>
            <person name="Nagy L.G."/>
            <person name="Riley R."/>
            <person name="Tritt A."/>
            <person name="Adam C."/>
            <person name="Daum C."/>
            <person name="Floudas D."/>
            <person name="Sun H."/>
            <person name="Yadav J.S."/>
            <person name="Pangilinan J."/>
            <person name="Larsson K.H."/>
            <person name="Matsuura K."/>
            <person name="Barry K."/>
            <person name="Labutti K."/>
            <person name="Kuo R."/>
            <person name="Ohm R.A."/>
            <person name="Bhattacharya S.S."/>
            <person name="Shirouzu T."/>
            <person name="Yoshinaga Y."/>
            <person name="Martin F.M."/>
            <person name="Grigoriev I.V."/>
            <person name="Hibbett D.S."/>
        </authorList>
    </citation>
    <scope>NUCLEOTIDE SEQUENCE [LARGE SCALE GENOMIC DNA]</scope>
    <source>
        <strain evidence="3 4">L-15889</strain>
    </source>
</reference>
<feature type="transmembrane region" description="Helical" evidence="2">
    <location>
        <begin position="65"/>
        <end position="83"/>
    </location>
</feature>
<dbReference type="STRING" id="1314783.A0A165U5M5"/>
<accession>A0A165U5M5</accession>
<evidence type="ECO:0000313" key="4">
    <source>
        <dbReference type="Proteomes" id="UP000076727"/>
    </source>
</evidence>
<evidence type="ECO:0000256" key="2">
    <source>
        <dbReference type="SAM" id="Phobius"/>
    </source>
</evidence>
<dbReference type="AlphaFoldDB" id="A0A165U5M5"/>
<feature type="compositionally biased region" description="Polar residues" evidence="1">
    <location>
        <begin position="39"/>
        <end position="53"/>
    </location>
</feature>
<protein>
    <submittedName>
        <fullName evidence="3">Uncharacterized protein</fullName>
    </submittedName>
</protein>
<gene>
    <name evidence="3" type="ORF">DAEQUDRAFT_720598</name>
</gene>